<feature type="non-terminal residue" evidence="1">
    <location>
        <position position="302"/>
    </location>
</feature>
<protein>
    <submittedName>
        <fullName evidence="1">Uncharacterized protein</fullName>
    </submittedName>
</protein>
<dbReference type="OMA" id="IEVQCSH"/>
<proteinExistence type="predicted"/>
<dbReference type="OrthoDB" id="4926491at2759"/>
<keyword evidence="2" id="KW-1185">Reference proteome</keyword>
<dbReference type="Proteomes" id="UP000258309">
    <property type="component" value="Unassembled WGS sequence"/>
</dbReference>
<dbReference type="AlphaFoldDB" id="A0A3E2H061"/>
<name>A0A3E2H061_SCYLI</name>
<feature type="non-terminal residue" evidence="1">
    <location>
        <position position="1"/>
    </location>
</feature>
<gene>
    <name evidence="1" type="ORF">B7463_g9579</name>
</gene>
<comment type="caution">
    <text evidence="1">The sequence shown here is derived from an EMBL/GenBank/DDBJ whole genome shotgun (WGS) entry which is preliminary data.</text>
</comment>
<sequence length="302" mass="34092">MLWTSLSEFCPDQATFVPIVVQMVTAWIDAFEGWLDEDKREEQVERYLEALKVSRGLKLILEVSTAPSNRPTTTWSRQKSSFIIYLPKARPPSQQTTLAGFNSDLLPQFASSPSATSPVLPATTNLPTSAGANDGPDAWADLGLDTIPSKPIPHRVIQENARVDEINLDPEPLPDLALIARPEELLSRPPYRLIVRQQGYGKVEVQASHQESLMLLEKYLKRWVRHSVNFTDKPPLVKITLKESVFGLGLLYDRLWIEGFRDTDVNAVLVLALVENVLGYTILRDRDGAGSIWEFERRRGFR</sequence>
<accession>A0A3E2H061</accession>
<organism evidence="1 2">
    <name type="scientific">Scytalidium lignicola</name>
    <name type="common">Hyphomycete</name>
    <dbReference type="NCBI Taxonomy" id="5539"/>
    <lineage>
        <taxon>Eukaryota</taxon>
        <taxon>Fungi</taxon>
        <taxon>Dikarya</taxon>
        <taxon>Ascomycota</taxon>
        <taxon>Pezizomycotina</taxon>
        <taxon>Leotiomycetes</taxon>
        <taxon>Leotiomycetes incertae sedis</taxon>
        <taxon>Scytalidium</taxon>
    </lineage>
</organism>
<evidence type="ECO:0000313" key="2">
    <source>
        <dbReference type="Proteomes" id="UP000258309"/>
    </source>
</evidence>
<dbReference type="EMBL" id="NCSJ02000244">
    <property type="protein sequence ID" value="RFU26759.1"/>
    <property type="molecule type" value="Genomic_DNA"/>
</dbReference>
<reference evidence="1 2" key="1">
    <citation type="submission" date="2018-05" db="EMBL/GenBank/DDBJ databases">
        <title>Draft genome sequence of Scytalidium lignicola DSM 105466, a ubiquitous saprotrophic fungus.</title>
        <authorList>
            <person name="Buettner E."/>
            <person name="Gebauer A.M."/>
            <person name="Hofrichter M."/>
            <person name="Liers C."/>
            <person name="Kellner H."/>
        </authorList>
    </citation>
    <scope>NUCLEOTIDE SEQUENCE [LARGE SCALE GENOMIC DNA]</scope>
    <source>
        <strain evidence="1 2">DSM 105466</strain>
    </source>
</reference>
<evidence type="ECO:0000313" key="1">
    <source>
        <dbReference type="EMBL" id="RFU26759.1"/>
    </source>
</evidence>